<gene>
    <name evidence="2" type="ORF">N5I87_09810</name>
    <name evidence="1" type="ORF">N5J06_22345</name>
</gene>
<dbReference type="EMBL" id="JAOCQI010000003">
    <property type="protein sequence ID" value="MCT7313721.1"/>
    <property type="molecule type" value="Genomic_DNA"/>
</dbReference>
<dbReference type="RefSeq" id="WP_252691307.1">
    <property type="nucleotide sequence ID" value="NZ_JAMXHU010000001.1"/>
</dbReference>
<sequence>MLSPHEIATLVLLCGNSQPRDLDTVDVETLLALQLLTLERPSPGVSEPRVTLQGHALLKSLGVLRVRKGMQTAAALR</sequence>
<protein>
    <recommendedName>
        <fullName evidence="5">Preprotein translocase subunit SecA</fullName>
    </recommendedName>
</protein>
<reference evidence="2" key="2">
    <citation type="submission" date="2023-02" db="EMBL/GenBank/DDBJ databases">
        <authorList>
            <person name="Lu C.-H."/>
        </authorList>
    </citation>
    <scope>NUCLEOTIDE SEQUENCE</scope>
    <source>
        <strain evidence="2">22TCCZM01-4</strain>
        <strain evidence="1">22TCJT01-1</strain>
    </source>
</reference>
<evidence type="ECO:0008006" key="5">
    <source>
        <dbReference type="Google" id="ProtNLM"/>
    </source>
</evidence>
<keyword evidence="4" id="KW-1185">Reference proteome</keyword>
<dbReference type="Proteomes" id="UP001164374">
    <property type="component" value="Unassembled WGS sequence"/>
</dbReference>
<proteinExistence type="predicted"/>
<organism evidence="2 3">
    <name type="scientific">Ralstonia mojiangensis</name>
    <dbReference type="NCBI Taxonomy" id="2953895"/>
    <lineage>
        <taxon>Bacteria</taxon>
        <taxon>Pseudomonadati</taxon>
        <taxon>Pseudomonadota</taxon>
        <taxon>Betaproteobacteria</taxon>
        <taxon>Burkholderiales</taxon>
        <taxon>Burkholderiaceae</taxon>
        <taxon>Ralstonia</taxon>
    </lineage>
</organism>
<accession>A0AAE3I2Q9</accession>
<evidence type="ECO:0000313" key="3">
    <source>
        <dbReference type="Proteomes" id="UP001164374"/>
    </source>
</evidence>
<reference evidence="2 4" key="1">
    <citation type="journal article" date="2023" name="Front. Microbiol.">
        <title>Ralstonia chuxiongensis sp. nov., Ralstonia mojiangensis sp. nov., and Ralstonia soli sp. nov., isolated from tobacco fields, are three novel species in the family Burkholderiaceae.</title>
        <authorList>
            <person name="Lu C.H."/>
            <person name="Zhang Y.Y."/>
            <person name="Jiang N."/>
            <person name="Chen W."/>
            <person name="Shao X."/>
            <person name="Zhao Z.M."/>
            <person name="Lu W.L."/>
            <person name="Hu X."/>
            <person name="Xi Y.X."/>
            <person name="Zou S.Y."/>
            <person name="Wei Q.J."/>
            <person name="Lin Z.L."/>
            <person name="Gong L."/>
            <person name="Gai X.T."/>
            <person name="Zhang L.Q."/>
            <person name="Li J.Y."/>
            <person name="Jin Y."/>
            <person name="Xia Z.Y."/>
        </authorList>
    </citation>
    <scope>NUCLEOTIDE SEQUENCE</scope>
    <source>
        <strain evidence="2">22TCCZM01-4</strain>
        <strain evidence="1 4">22TCJT01-1</strain>
    </source>
</reference>
<comment type="caution">
    <text evidence="2">The sequence shown here is derived from an EMBL/GenBank/DDBJ whole genome shotgun (WGS) entry which is preliminary data.</text>
</comment>
<name>A0AAE3I2Q9_9RALS</name>
<dbReference type="Proteomes" id="UP001164420">
    <property type="component" value="Unassembled WGS sequence"/>
</dbReference>
<evidence type="ECO:0000313" key="4">
    <source>
        <dbReference type="Proteomes" id="UP001164420"/>
    </source>
</evidence>
<evidence type="ECO:0000313" key="1">
    <source>
        <dbReference type="EMBL" id="MCT7313721.1"/>
    </source>
</evidence>
<dbReference type="EMBL" id="JAOCQJ010000002">
    <property type="protein sequence ID" value="MCT7316300.1"/>
    <property type="molecule type" value="Genomic_DNA"/>
</dbReference>
<dbReference type="AlphaFoldDB" id="A0AAE3I2Q9"/>
<evidence type="ECO:0000313" key="2">
    <source>
        <dbReference type="EMBL" id="MCT7316300.1"/>
    </source>
</evidence>